<reference evidence="5 6" key="1">
    <citation type="submission" date="2021-06" db="EMBL/GenBank/DDBJ databases">
        <authorList>
            <person name="Pan X."/>
        </authorList>
    </citation>
    <scope>NUCLEOTIDE SEQUENCE [LARGE SCALE GENOMIC DNA]</scope>
    <source>
        <strain evidence="5 6">4503</strain>
    </source>
</reference>
<evidence type="ECO:0000313" key="5">
    <source>
        <dbReference type="EMBL" id="MBU3867543.1"/>
    </source>
</evidence>
<feature type="domain" description="Acyl-CoA dehydrogenase/oxidase C-terminal" evidence="3">
    <location>
        <begin position="248"/>
        <end position="395"/>
    </location>
</feature>
<organism evidence="5 6">
    <name type="scientific">Streptomyces niphimycinicus</name>
    <dbReference type="NCBI Taxonomy" id="2842201"/>
    <lineage>
        <taxon>Bacteria</taxon>
        <taxon>Bacillati</taxon>
        <taxon>Actinomycetota</taxon>
        <taxon>Actinomycetes</taxon>
        <taxon>Kitasatosporales</taxon>
        <taxon>Streptomycetaceae</taxon>
        <taxon>Streptomyces</taxon>
    </lineage>
</organism>
<keyword evidence="6" id="KW-1185">Reference proteome</keyword>
<dbReference type="Pfam" id="PF00441">
    <property type="entry name" value="Acyl-CoA_dh_1"/>
    <property type="match status" value="1"/>
</dbReference>
<evidence type="ECO:0000256" key="1">
    <source>
        <dbReference type="ARBA" id="ARBA00022630"/>
    </source>
</evidence>
<feature type="region of interest" description="Disordered" evidence="2">
    <location>
        <begin position="1"/>
        <end position="21"/>
    </location>
</feature>
<evidence type="ECO:0000259" key="4">
    <source>
        <dbReference type="Pfam" id="PF02770"/>
    </source>
</evidence>
<dbReference type="Pfam" id="PF02770">
    <property type="entry name" value="Acyl-CoA_dh_M"/>
    <property type="match status" value="1"/>
</dbReference>
<name>A0ABS6CKT7_9ACTN</name>
<evidence type="ECO:0000259" key="3">
    <source>
        <dbReference type="Pfam" id="PF00441"/>
    </source>
</evidence>
<dbReference type="PANTHER" id="PTHR43884:SF19">
    <property type="entry name" value="ACYL-COA DEHYDROGENASE FADE4-RELATED"/>
    <property type="match status" value="1"/>
</dbReference>
<comment type="caution">
    <text evidence="5">The sequence shown here is derived from an EMBL/GenBank/DDBJ whole genome shotgun (WGS) entry which is preliminary data.</text>
</comment>
<sequence length="591" mass="61636">MTTTSPTTASPTTPVQNPSAAPLERLTRLLGELTGPGQPFAPEALAELDRTEAFPAEACQALDAFGLRRYYVPAEHGGALESFDVVMGLLRAVSRIDLTVAASHGKTYLGAAATWIAGEPAAARRLGERIAEGTTVSCALTERHHGSDLMAGELTGRPAPGGGWLLSGEKWLINSATRAGLVTVLARTDDNGGPRGFSLFLVDKSRLAPEHFTHLPKVPTYGIRGADISGIAFHDAPLPEDALIGRVGAGIEIILKALHLSRTGCVAMSLGAGDHALALAAEFVAQDGGGLARDPYVRRELGEAAAGLLLADATGVVAARSPHALAGEMSVISAAAKAYVPAEVDALIARLLHLLGPYGLLSPDDPHSGFAKVERDHRIIGIFDGSSLVNRSALIEQFPRIARGYAKGRWDAEGLAEATNPQAPLRPMRPGDFGLVSSGGCSVVAGLSAAVGELRELAARGHASTALTTLAGRLLEVSDRLHQELAAVRFSPRAVPGHAFGFAERFESCFAAASALHLWLRAAARAQSPLAETALTACLVKALTDLEEPVDEADRTVFDDLADAVLARPSAPIHSLLDHVEPTSSQEGAAS</sequence>
<dbReference type="InterPro" id="IPR009075">
    <property type="entry name" value="AcylCo_DH/oxidase_C"/>
</dbReference>
<dbReference type="InterPro" id="IPR006091">
    <property type="entry name" value="Acyl-CoA_Oxase/DH_mid-dom"/>
</dbReference>
<gene>
    <name evidence="5" type="ORF">KN815_26865</name>
</gene>
<evidence type="ECO:0000256" key="2">
    <source>
        <dbReference type="SAM" id="MobiDB-lite"/>
    </source>
</evidence>
<dbReference type="PANTHER" id="PTHR43884">
    <property type="entry name" value="ACYL-COA DEHYDROGENASE"/>
    <property type="match status" value="1"/>
</dbReference>
<protein>
    <submittedName>
        <fullName evidence="5">Acyl-CoA dehydrogenase</fullName>
    </submittedName>
</protein>
<dbReference type="Proteomes" id="UP000720508">
    <property type="component" value="Unassembled WGS sequence"/>
</dbReference>
<evidence type="ECO:0000313" key="6">
    <source>
        <dbReference type="Proteomes" id="UP000720508"/>
    </source>
</evidence>
<accession>A0ABS6CKT7</accession>
<keyword evidence="1" id="KW-0285">Flavoprotein</keyword>
<feature type="domain" description="Acyl-CoA oxidase/dehydrogenase middle" evidence="4">
    <location>
        <begin position="138"/>
        <end position="235"/>
    </location>
</feature>
<dbReference type="EMBL" id="JAHLEM010000319">
    <property type="protein sequence ID" value="MBU3867543.1"/>
    <property type="molecule type" value="Genomic_DNA"/>
</dbReference>
<feature type="compositionally biased region" description="Low complexity" evidence="2">
    <location>
        <begin position="1"/>
        <end position="14"/>
    </location>
</feature>
<proteinExistence type="predicted"/>
<dbReference type="RefSeq" id="WP_216344488.1">
    <property type="nucleotide sequence ID" value="NZ_JAHLEM010000319.1"/>
</dbReference>
<dbReference type="CDD" id="cd00567">
    <property type="entry name" value="ACAD"/>
    <property type="match status" value="1"/>
</dbReference>